<dbReference type="Gene3D" id="1.10.760.10">
    <property type="entry name" value="Cytochrome c-like domain"/>
    <property type="match status" value="2"/>
</dbReference>
<dbReference type="InterPro" id="IPR036909">
    <property type="entry name" value="Cyt_c-like_dom_sf"/>
</dbReference>
<evidence type="ECO:0000256" key="5">
    <source>
        <dbReference type="ARBA" id="ARBA00023002"/>
    </source>
</evidence>
<name>A0ABQ1UCE5_9BACT</name>
<evidence type="ECO:0000313" key="9">
    <source>
        <dbReference type="EMBL" id="GGF14435.1"/>
    </source>
</evidence>
<dbReference type="GO" id="GO:0004601">
    <property type="term" value="F:peroxidase activity"/>
    <property type="evidence" value="ECO:0007669"/>
    <property type="project" value="UniProtKB-KW"/>
</dbReference>
<dbReference type="Proteomes" id="UP000632273">
    <property type="component" value="Unassembled WGS sequence"/>
</dbReference>
<comment type="caution">
    <text evidence="9">The sequence shown here is derived from an EMBL/GenBank/DDBJ whole genome shotgun (WGS) entry which is preliminary data.</text>
</comment>
<evidence type="ECO:0000256" key="3">
    <source>
        <dbReference type="ARBA" id="ARBA00022723"/>
    </source>
</evidence>
<evidence type="ECO:0000256" key="4">
    <source>
        <dbReference type="ARBA" id="ARBA00022729"/>
    </source>
</evidence>
<dbReference type="EMBL" id="BMHT01000004">
    <property type="protein sequence ID" value="GGF14435.1"/>
    <property type="molecule type" value="Genomic_DNA"/>
</dbReference>
<evidence type="ECO:0000256" key="1">
    <source>
        <dbReference type="ARBA" id="ARBA00004196"/>
    </source>
</evidence>
<dbReference type="Pfam" id="PF03150">
    <property type="entry name" value="CCP_MauG"/>
    <property type="match status" value="1"/>
</dbReference>
<accession>A0ABQ1UCE5</accession>
<organism evidence="9 10">
    <name type="scientific">Hymenobacter cavernae</name>
    <dbReference type="NCBI Taxonomy" id="2044852"/>
    <lineage>
        <taxon>Bacteria</taxon>
        <taxon>Pseudomonadati</taxon>
        <taxon>Bacteroidota</taxon>
        <taxon>Cytophagia</taxon>
        <taxon>Cytophagales</taxon>
        <taxon>Hymenobacteraceae</taxon>
        <taxon>Hymenobacter</taxon>
    </lineage>
</organism>
<evidence type="ECO:0000256" key="6">
    <source>
        <dbReference type="ARBA" id="ARBA00023004"/>
    </source>
</evidence>
<keyword evidence="6 7" id="KW-0408">Iron</keyword>
<feature type="domain" description="Cytochrome c" evidence="8">
    <location>
        <begin position="460"/>
        <end position="602"/>
    </location>
</feature>
<evidence type="ECO:0000256" key="2">
    <source>
        <dbReference type="ARBA" id="ARBA00022617"/>
    </source>
</evidence>
<dbReference type="PANTHER" id="PTHR30600">
    <property type="entry name" value="CYTOCHROME C PEROXIDASE-RELATED"/>
    <property type="match status" value="1"/>
</dbReference>
<evidence type="ECO:0000313" key="10">
    <source>
        <dbReference type="Proteomes" id="UP000632273"/>
    </source>
</evidence>
<dbReference type="InterPro" id="IPR009056">
    <property type="entry name" value="Cyt_c-like_dom"/>
</dbReference>
<proteinExistence type="predicted"/>
<dbReference type="Gene3D" id="1.20.1420.20">
    <property type="entry name" value="M75 peptidase, HXXE motif"/>
    <property type="match status" value="1"/>
</dbReference>
<keyword evidence="10" id="KW-1185">Reference proteome</keyword>
<keyword evidence="4" id="KW-0732">Signal</keyword>
<gene>
    <name evidence="9" type="ORF">GCM10011383_27090</name>
</gene>
<protein>
    <submittedName>
        <fullName evidence="9">Cytochrome-c peroxidase</fullName>
    </submittedName>
</protein>
<dbReference type="InterPro" id="IPR051395">
    <property type="entry name" value="Cytochrome_c_Peroxidase/MauG"/>
</dbReference>
<reference evidence="10" key="1">
    <citation type="journal article" date="2019" name="Int. J. Syst. Evol. Microbiol.">
        <title>The Global Catalogue of Microorganisms (GCM) 10K type strain sequencing project: providing services to taxonomists for standard genome sequencing and annotation.</title>
        <authorList>
            <consortium name="The Broad Institute Genomics Platform"/>
            <consortium name="The Broad Institute Genome Sequencing Center for Infectious Disease"/>
            <person name="Wu L."/>
            <person name="Ma J."/>
        </authorList>
    </citation>
    <scope>NUCLEOTIDE SEQUENCE [LARGE SCALE GENOMIC DNA]</scope>
    <source>
        <strain evidence="10">CGMCC 1.15197</strain>
    </source>
</reference>
<dbReference type="InterPro" id="IPR038352">
    <property type="entry name" value="Imelysin_sf"/>
</dbReference>
<comment type="subcellular location">
    <subcellularLocation>
        <location evidence="1">Cell envelope</location>
    </subcellularLocation>
</comment>
<dbReference type="SUPFAM" id="SSF46626">
    <property type="entry name" value="Cytochrome c"/>
    <property type="match status" value="2"/>
</dbReference>
<dbReference type="PROSITE" id="PS51007">
    <property type="entry name" value="CYTC"/>
    <property type="match status" value="2"/>
</dbReference>
<keyword evidence="3 7" id="KW-0479">Metal-binding</keyword>
<keyword evidence="5" id="KW-0560">Oxidoreductase</keyword>
<evidence type="ECO:0000256" key="7">
    <source>
        <dbReference type="PROSITE-ProRule" id="PRU00433"/>
    </source>
</evidence>
<evidence type="ECO:0000259" key="8">
    <source>
        <dbReference type="PROSITE" id="PS51007"/>
    </source>
</evidence>
<feature type="domain" description="Cytochrome c" evidence="8">
    <location>
        <begin position="305"/>
        <end position="441"/>
    </location>
</feature>
<sequence length="607" mass="67154">MIAYSVRFRAVRRPFLLVLAILLFSFTVLRKTPAEQVKDYYDTHLSQLHKTLLQFQEISDQASLTALRASFTACRSEYKRLEFAVEYYYPNAAQRLNGAALPEAEPSEPEQVMPPTGFQVLEEYVYGSTDNQATRGLIGQELENMLYQVRYLQAQAPVLTFTETEVFDAIRLNLYRLATKGLSGFDSPVAFASLPEAAVTLEGTGEVLTCFEPPALLSQQVQRSVAAVHTPGTTVAGFNAFDRAAFLVRYFNPLLAALQQAQLQQGIPFVQAKRAIRPRAVSYFAADAFDPTFFAPADAAPATPAVLALGKALFQEPALSARSGRTCASCHIPGRAYTDGLKVNNSLLAGVNLERNTPTLLNASLQPAQFYDGRVPFLEDQIHEVVSNKAEMGGRFDEVTSVLRRKKGYTKLFAQAFATESKPLTERNIRKALAAYVRSLVRLNSRFDQYMRGDTAVLSRTEITGFNLFMGKAKCGTCHYMPLFNGTVAPLYNKVESEVLGVPTTRDTLHPSLDKDQGKYLLYQIAYQRYAFKTPTVRNAAHTAPYMHNGVYQSLEEVIDFYNKGGGIGLGLEVPTQTLGEDHLGLSALDKQAIIAFINSLTDEGEQ</sequence>
<dbReference type="PANTHER" id="PTHR30600:SF10">
    <property type="entry name" value="BLL6722 PROTEIN"/>
    <property type="match status" value="1"/>
</dbReference>
<dbReference type="InterPro" id="IPR004852">
    <property type="entry name" value="Di-haem_cyt_c_peroxidsae"/>
</dbReference>
<keyword evidence="9" id="KW-0575">Peroxidase</keyword>
<keyword evidence="2 7" id="KW-0349">Heme</keyword>